<proteinExistence type="predicted"/>
<comment type="caution">
    <text evidence="1">The sequence shown here is derived from an EMBL/GenBank/DDBJ whole genome shotgun (WGS) entry which is preliminary data.</text>
</comment>
<gene>
    <name evidence="1" type="ORF">SLEP1_g47264</name>
</gene>
<sequence length="68" mass="7407">MLRVCPGHLAATKQTKGWNLITECGIPHATVHPFALTRGWNLKTGSNSSLTLQLHEICSLIKNGKNPT</sequence>
<keyword evidence="2" id="KW-1185">Reference proteome</keyword>
<accession>A0AAV5LS34</accession>
<protein>
    <submittedName>
        <fullName evidence="1">Uncharacterized protein</fullName>
    </submittedName>
</protein>
<organism evidence="1 2">
    <name type="scientific">Rubroshorea leprosula</name>
    <dbReference type="NCBI Taxonomy" id="152421"/>
    <lineage>
        <taxon>Eukaryota</taxon>
        <taxon>Viridiplantae</taxon>
        <taxon>Streptophyta</taxon>
        <taxon>Embryophyta</taxon>
        <taxon>Tracheophyta</taxon>
        <taxon>Spermatophyta</taxon>
        <taxon>Magnoliopsida</taxon>
        <taxon>eudicotyledons</taxon>
        <taxon>Gunneridae</taxon>
        <taxon>Pentapetalae</taxon>
        <taxon>rosids</taxon>
        <taxon>malvids</taxon>
        <taxon>Malvales</taxon>
        <taxon>Dipterocarpaceae</taxon>
        <taxon>Rubroshorea</taxon>
    </lineage>
</organism>
<name>A0AAV5LS34_9ROSI</name>
<reference evidence="1 2" key="1">
    <citation type="journal article" date="2021" name="Commun. Biol.">
        <title>The genome of Shorea leprosula (Dipterocarpaceae) highlights the ecological relevance of drought in aseasonal tropical rainforests.</title>
        <authorList>
            <person name="Ng K.K.S."/>
            <person name="Kobayashi M.J."/>
            <person name="Fawcett J.A."/>
            <person name="Hatakeyama M."/>
            <person name="Paape T."/>
            <person name="Ng C.H."/>
            <person name="Ang C.C."/>
            <person name="Tnah L.H."/>
            <person name="Lee C.T."/>
            <person name="Nishiyama T."/>
            <person name="Sese J."/>
            <person name="O'Brien M.J."/>
            <person name="Copetti D."/>
            <person name="Mohd Noor M.I."/>
            <person name="Ong R.C."/>
            <person name="Putra M."/>
            <person name="Sireger I.Z."/>
            <person name="Indrioko S."/>
            <person name="Kosugi Y."/>
            <person name="Izuno A."/>
            <person name="Isagi Y."/>
            <person name="Lee S.L."/>
            <person name="Shimizu K.K."/>
        </authorList>
    </citation>
    <scope>NUCLEOTIDE SEQUENCE [LARGE SCALE GENOMIC DNA]</scope>
    <source>
        <strain evidence="1">214</strain>
    </source>
</reference>
<evidence type="ECO:0000313" key="1">
    <source>
        <dbReference type="EMBL" id="GKV39506.1"/>
    </source>
</evidence>
<dbReference type="EMBL" id="BPVZ01000135">
    <property type="protein sequence ID" value="GKV39506.1"/>
    <property type="molecule type" value="Genomic_DNA"/>
</dbReference>
<dbReference type="AlphaFoldDB" id="A0AAV5LS34"/>
<evidence type="ECO:0000313" key="2">
    <source>
        <dbReference type="Proteomes" id="UP001054252"/>
    </source>
</evidence>
<dbReference type="Proteomes" id="UP001054252">
    <property type="component" value="Unassembled WGS sequence"/>
</dbReference>